<dbReference type="PANTHER" id="PTHR38834:SF3">
    <property type="entry name" value="SOLUTE-BINDING PROTEIN FAMILY 3_N-TERMINAL DOMAIN-CONTAINING PROTEIN"/>
    <property type="match status" value="1"/>
</dbReference>
<dbReference type="Pfam" id="PF00497">
    <property type="entry name" value="SBP_bac_3"/>
    <property type="match status" value="1"/>
</dbReference>
<sequence length="242" mass="26668">MKLLVSVFCLLLSASVWANKLEELTYITESYPPFNYEEGGQLKGIAIDVLEAATEAVGDPVGRKDVKLQAWARGYASALSGPNVVLFSTTKTKEREPKFKWVGPIIDTKVVVFSAKDVVIKDASELNNYRIGVVRDDIGEQLLQQQGVKSSSLKVSPRADLLVKQIDAGRIDMLAYEETVASYLMKASNIDPSKLKVVYTLSSGQLFYSLSPDTPDEHVEKLQKGLDMITQSGKLDAIKNSY</sequence>
<name>A0ABT8BT37_9VIBR</name>
<evidence type="ECO:0000259" key="2">
    <source>
        <dbReference type="SMART" id="SM00062"/>
    </source>
</evidence>
<gene>
    <name evidence="3" type="ORF">QWZ16_09005</name>
</gene>
<dbReference type="Proteomes" id="UP001238540">
    <property type="component" value="Unassembled WGS sequence"/>
</dbReference>
<feature type="domain" description="Solute-binding protein family 3/N-terminal" evidence="2">
    <location>
        <begin position="23"/>
        <end position="241"/>
    </location>
</feature>
<protein>
    <submittedName>
        <fullName evidence="3">ABC transporter substrate-binding protein</fullName>
    </submittedName>
</protein>
<evidence type="ECO:0000313" key="3">
    <source>
        <dbReference type="EMBL" id="MDN3609834.1"/>
    </source>
</evidence>
<accession>A0ABT8BT37</accession>
<dbReference type="EMBL" id="JAUFQC010000001">
    <property type="protein sequence ID" value="MDN3609834.1"/>
    <property type="molecule type" value="Genomic_DNA"/>
</dbReference>
<reference evidence="4" key="1">
    <citation type="journal article" date="2019" name="Int. J. Syst. Evol. Microbiol.">
        <title>The Global Catalogue of Microorganisms (GCM) 10K type strain sequencing project: providing services to taxonomists for standard genome sequencing and annotation.</title>
        <authorList>
            <consortium name="The Broad Institute Genomics Platform"/>
            <consortium name="The Broad Institute Genome Sequencing Center for Infectious Disease"/>
            <person name="Wu L."/>
            <person name="Ma J."/>
        </authorList>
    </citation>
    <scope>NUCLEOTIDE SEQUENCE [LARGE SCALE GENOMIC DNA]</scope>
    <source>
        <strain evidence="4">CECT 7398</strain>
    </source>
</reference>
<dbReference type="SUPFAM" id="SSF53850">
    <property type="entry name" value="Periplasmic binding protein-like II"/>
    <property type="match status" value="1"/>
</dbReference>
<proteinExistence type="predicted"/>
<organism evidence="3 4">
    <name type="scientific">Vibrio ostreicida</name>
    <dbReference type="NCBI Taxonomy" id="526588"/>
    <lineage>
        <taxon>Bacteria</taxon>
        <taxon>Pseudomonadati</taxon>
        <taxon>Pseudomonadota</taxon>
        <taxon>Gammaproteobacteria</taxon>
        <taxon>Vibrionales</taxon>
        <taxon>Vibrionaceae</taxon>
        <taxon>Vibrio</taxon>
    </lineage>
</organism>
<dbReference type="RefSeq" id="WP_076590780.1">
    <property type="nucleotide sequence ID" value="NZ_JABEYA020000007.1"/>
</dbReference>
<dbReference type="SMART" id="SM00062">
    <property type="entry name" value="PBPb"/>
    <property type="match status" value="1"/>
</dbReference>
<evidence type="ECO:0000313" key="4">
    <source>
        <dbReference type="Proteomes" id="UP001238540"/>
    </source>
</evidence>
<dbReference type="InterPro" id="IPR001638">
    <property type="entry name" value="Solute-binding_3/MltF_N"/>
</dbReference>
<dbReference type="Gene3D" id="3.40.190.10">
    <property type="entry name" value="Periplasmic binding protein-like II"/>
    <property type="match status" value="2"/>
</dbReference>
<feature type="signal peptide" evidence="1">
    <location>
        <begin position="1"/>
        <end position="18"/>
    </location>
</feature>
<keyword evidence="4" id="KW-1185">Reference proteome</keyword>
<dbReference type="PANTHER" id="PTHR38834">
    <property type="entry name" value="PERIPLASMIC SUBSTRATE BINDING PROTEIN FAMILY 3"/>
    <property type="match status" value="1"/>
</dbReference>
<comment type="caution">
    <text evidence="3">The sequence shown here is derived from an EMBL/GenBank/DDBJ whole genome shotgun (WGS) entry which is preliminary data.</text>
</comment>
<feature type="chain" id="PRO_5046272871" evidence="1">
    <location>
        <begin position="19"/>
        <end position="242"/>
    </location>
</feature>
<evidence type="ECO:0000256" key="1">
    <source>
        <dbReference type="SAM" id="SignalP"/>
    </source>
</evidence>
<keyword evidence="1" id="KW-0732">Signal</keyword>